<dbReference type="OrthoDB" id="27109at2759"/>
<name>A0A6V7TY52_MELEN</name>
<reference evidence="6 7" key="1">
    <citation type="submission" date="2020-08" db="EMBL/GenBank/DDBJ databases">
        <authorList>
            <person name="Koutsovoulos G."/>
            <person name="Danchin GJ E."/>
        </authorList>
    </citation>
    <scope>NUCLEOTIDE SEQUENCE [LARGE SCALE GENOMIC DNA]</scope>
</reference>
<dbReference type="SMART" id="SM01313">
    <property type="entry name" value="Sec3-PIP2_bind"/>
    <property type="match status" value="1"/>
</dbReference>
<keyword evidence="2" id="KW-0813">Transport</keyword>
<dbReference type="Pfam" id="PF15277">
    <property type="entry name" value="Sec3-PIP2_bind"/>
    <property type="match status" value="1"/>
</dbReference>
<accession>A0A6V7TY52</accession>
<dbReference type="Gene3D" id="2.30.29.90">
    <property type="match status" value="1"/>
</dbReference>
<protein>
    <recommendedName>
        <fullName evidence="5">Exocyst complex component Sec3 PIP2-binding N-terminal domain-containing protein</fullName>
    </recommendedName>
</protein>
<comment type="caution">
    <text evidence="6">The sequence shown here is derived from an EMBL/GenBank/DDBJ whole genome shotgun (WGS) entry which is preliminary data.</text>
</comment>
<dbReference type="EMBL" id="CAJEWN010000022">
    <property type="protein sequence ID" value="CAD2138990.1"/>
    <property type="molecule type" value="Genomic_DNA"/>
</dbReference>
<keyword evidence="3" id="KW-0268">Exocytosis</keyword>
<evidence type="ECO:0000256" key="2">
    <source>
        <dbReference type="ARBA" id="ARBA00022448"/>
    </source>
</evidence>
<dbReference type="GO" id="GO:0005546">
    <property type="term" value="F:phosphatidylinositol-4,5-bisphosphate binding"/>
    <property type="evidence" value="ECO:0007669"/>
    <property type="project" value="TreeGrafter"/>
</dbReference>
<dbReference type="GO" id="GO:0006893">
    <property type="term" value="P:Golgi to plasma membrane transport"/>
    <property type="evidence" value="ECO:0007669"/>
    <property type="project" value="TreeGrafter"/>
</dbReference>
<evidence type="ECO:0000256" key="1">
    <source>
        <dbReference type="ARBA" id="ARBA00006518"/>
    </source>
</evidence>
<dbReference type="InterPro" id="IPR019160">
    <property type="entry name" value="Sec3_CC"/>
</dbReference>
<proteinExistence type="inferred from homology"/>
<evidence type="ECO:0000313" key="6">
    <source>
        <dbReference type="EMBL" id="CAD2138990.1"/>
    </source>
</evidence>
<dbReference type="CDD" id="cd14683">
    <property type="entry name" value="PH-EXOC1"/>
    <property type="match status" value="1"/>
</dbReference>
<evidence type="ECO:0000259" key="5">
    <source>
        <dbReference type="SMART" id="SM01313"/>
    </source>
</evidence>
<organism evidence="6 7">
    <name type="scientific">Meloidogyne enterolobii</name>
    <name type="common">Root-knot nematode worm</name>
    <name type="synonym">Meloidogyne mayaguensis</name>
    <dbReference type="NCBI Taxonomy" id="390850"/>
    <lineage>
        <taxon>Eukaryota</taxon>
        <taxon>Metazoa</taxon>
        <taxon>Ecdysozoa</taxon>
        <taxon>Nematoda</taxon>
        <taxon>Chromadorea</taxon>
        <taxon>Rhabditida</taxon>
        <taxon>Tylenchina</taxon>
        <taxon>Tylenchomorpha</taxon>
        <taxon>Tylenchoidea</taxon>
        <taxon>Meloidogynidae</taxon>
        <taxon>Meloidogyninae</taxon>
        <taxon>Meloidogyne</taxon>
    </lineage>
</organism>
<keyword evidence="4" id="KW-0175">Coiled coil</keyword>
<dbReference type="InterPro" id="IPR048628">
    <property type="entry name" value="Sec3_C"/>
</dbReference>
<feature type="domain" description="Exocyst complex component Sec3 PIP2-binding N-terminal" evidence="5">
    <location>
        <begin position="31"/>
        <end position="122"/>
    </location>
</feature>
<evidence type="ECO:0000256" key="3">
    <source>
        <dbReference type="ARBA" id="ARBA00022483"/>
    </source>
</evidence>
<comment type="similarity">
    <text evidence="1">Belongs to the SEC3 family.</text>
</comment>
<dbReference type="PANTHER" id="PTHR16092:SF14">
    <property type="entry name" value="EXOCYST COMPLEX COMPONENT 1 ISOFORM X1"/>
    <property type="match status" value="1"/>
</dbReference>
<dbReference type="InterPro" id="IPR028258">
    <property type="entry name" value="Sec3-PIP2_bind"/>
</dbReference>
<dbReference type="Proteomes" id="UP000580250">
    <property type="component" value="Unassembled WGS sequence"/>
</dbReference>
<dbReference type="AlphaFoldDB" id="A0A6V7TY52"/>
<dbReference type="PANTHER" id="PTHR16092">
    <property type="entry name" value="SEC3/SYNTAXIN-RELATED"/>
    <property type="match status" value="1"/>
</dbReference>
<dbReference type="GO" id="GO:0005886">
    <property type="term" value="C:plasma membrane"/>
    <property type="evidence" value="ECO:0007669"/>
    <property type="project" value="TreeGrafter"/>
</dbReference>
<evidence type="ECO:0000256" key="4">
    <source>
        <dbReference type="ARBA" id="ARBA00023054"/>
    </source>
</evidence>
<evidence type="ECO:0000313" key="7">
    <source>
        <dbReference type="Proteomes" id="UP000580250"/>
    </source>
</evidence>
<dbReference type="GO" id="GO:0006887">
    <property type="term" value="P:exocytosis"/>
    <property type="evidence" value="ECO:0007669"/>
    <property type="project" value="UniProtKB-KW"/>
</dbReference>
<sequence length="834" mass="96729">MASLRSNLQKALFQEDGERLLAVANVKKTLKKGRELYLCLVVTTTQPVSARIWMVKSEKENSFSKKEHYALRDIRSVDGINPRKPLPDFNLTIKGQLYQLYSNTSEEKEFFIRQLFKFSNANLPIQKPEFVNVSLPVDTLPSKNGSVNEENFDGDSKTAAELDTNYQPISLKEENDFRHLLEKANLQIGQARQFSSSLNDQLSQLDSANLSSIMENEQNVAELIGLIDTAIELAECVEKQLDEYDTLLSFVRDSVELIEEKDSLRHIEQQNNKKLATELEDFVYQLEMVQDQHIEALKNANLSDPISINLCCRAARIIDHFITKKSELNSMQAYHSRIEMLNKITSEFVDRFYAHISTIFGNMDSMLENQHIGEIIMQKHSQRHRALLPFSDLISWLKQTRPNIYKNVLDRYNIEAQKLYKKEFDRFFSELATREASSLTNNNWKNSSNNLINEQNIEVYTNLIETAVAECRVVVESEQKFCIRFFHLNTDVISQLDSEFNNKNGESTNKTMEKQLNDQIKFAIGRIFEPLPTYFYGLVSIYNDHHITIISIYVVLTRKMNNFCDPSSYFSIIYGSFLVALKRLSDEQMNQIENSFSKISITKRQRIGILDTIGRFGSLAKSSIKIFAESERKVDLDKWLEKLTIAIIIGIDNAAESPNSKCPASVVRMENFHAFYSILSELKIPCLDARRKEVRQKYQENVTIYVREMLGRPLEKIHNFFERIERLMENGISPQEISYEQQFSRIELKRVTTAYPAKEVKKGLENLYKKIEKHLSSNDSSLLQVVWRQMQEEFLNQVKHYQQLISKCYLGSKIELEVGIEDILQFFSEIAQKH</sequence>
<dbReference type="Pfam" id="PF20654">
    <property type="entry name" value="Sec3_C-term"/>
    <property type="match status" value="1"/>
</dbReference>
<gene>
    <name evidence="6" type="ORF">MENT_LOCUS6008</name>
</gene>
<dbReference type="GO" id="GO:0000145">
    <property type="term" value="C:exocyst"/>
    <property type="evidence" value="ECO:0007669"/>
    <property type="project" value="InterPro"/>
</dbReference>
<dbReference type="Pfam" id="PF09763">
    <property type="entry name" value="Sec3_CC"/>
    <property type="match status" value="1"/>
</dbReference>